<feature type="compositionally biased region" description="Basic and acidic residues" evidence="1">
    <location>
        <begin position="247"/>
        <end position="461"/>
    </location>
</feature>
<dbReference type="InterPro" id="IPR035940">
    <property type="entry name" value="CAP_sf"/>
</dbReference>
<dbReference type="Pfam" id="PF00188">
    <property type="entry name" value="CAP"/>
    <property type="match status" value="1"/>
</dbReference>
<dbReference type="SMART" id="SM00198">
    <property type="entry name" value="SCP"/>
    <property type="match status" value="1"/>
</dbReference>
<feature type="compositionally biased region" description="Low complexity" evidence="1">
    <location>
        <begin position="151"/>
        <end position="168"/>
    </location>
</feature>
<evidence type="ECO:0000256" key="2">
    <source>
        <dbReference type="SAM" id="Phobius"/>
    </source>
</evidence>
<evidence type="ECO:0000256" key="1">
    <source>
        <dbReference type="SAM" id="MobiDB-lite"/>
    </source>
</evidence>
<protein>
    <recommendedName>
        <fullName evidence="3">SCP domain-containing protein</fullName>
    </recommendedName>
</protein>
<organism evidence="4 5">
    <name type="scientific">Eimeria brunetti</name>
    <dbReference type="NCBI Taxonomy" id="51314"/>
    <lineage>
        <taxon>Eukaryota</taxon>
        <taxon>Sar</taxon>
        <taxon>Alveolata</taxon>
        <taxon>Apicomplexa</taxon>
        <taxon>Conoidasida</taxon>
        <taxon>Coccidia</taxon>
        <taxon>Eucoccidiorida</taxon>
        <taxon>Eimeriorina</taxon>
        <taxon>Eimeriidae</taxon>
        <taxon>Eimeria</taxon>
    </lineage>
</organism>
<feature type="region of interest" description="Disordered" evidence="1">
    <location>
        <begin position="146"/>
        <end position="169"/>
    </location>
</feature>
<dbReference type="VEuPathDB" id="ToxoDB:EBH_0009850"/>
<keyword evidence="2" id="KW-0812">Transmembrane</keyword>
<feature type="region of interest" description="Disordered" evidence="1">
    <location>
        <begin position="232"/>
        <end position="488"/>
    </location>
</feature>
<dbReference type="PROSITE" id="PS01010">
    <property type="entry name" value="CRISP_2"/>
    <property type="match status" value="1"/>
</dbReference>
<feature type="transmembrane region" description="Helical" evidence="2">
    <location>
        <begin position="32"/>
        <end position="52"/>
    </location>
</feature>
<feature type="domain" description="SCP" evidence="3">
    <location>
        <begin position="687"/>
        <end position="900"/>
    </location>
</feature>
<dbReference type="PANTHER" id="PTHR12239">
    <property type="entry name" value="PROTEIN CBG20215-RELATED"/>
    <property type="match status" value="1"/>
</dbReference>
<keyword evidence="5" id="KW-1185">Reference proteome</keyword>
<keyword evidence="2" id="KW-1133">Transmembrane helix</keyword>
<dbReference type="Gene3D" id="3.40.33.10">
    <property type="entry name" value="CAP"/>
    <property type="match status" value="1"/>
</dbReference>
<feature type="region of interest" description="Disordered" evidence="1">
    <location>
        <begin position="1"/>
        <end position="20"/>
    </location>
</feature>
<dbReference type="InterPro" id="IPR052293">
    <property type="entry name" value="SRRP"/>
</dbReference>
<dbReference type="InterPro" id="IPR018244">
    <property type="entry name" value="Allrgn_V5/Tpx1_CS"/>
</dbReference>
<feature type="compositionally biased region" description="Low complexity" evidence="1">
    <location>
        <begin position="232"/>
        <end position="243"/>
    </location>
</feature>
<reference evidence="4" key="2">
    <citation type="submission" date="2013-10" db="EMBL/GenBank/DDBJ databases">
        <authorList>
            <person name="Aslett M."/>
        </authorList>
    </citation>
    <scope>NUCLEOTIDE SEQUENCE [LARGE SCALE GENOMIC DNA]</scope>
    <source>
        <strain evidence="4">Houghton</strain>
    </source>
</reference>
<proteinExistence type="predicted"/>
<dbReference type="Proteomes" id="UP000030750">
    <property type="component" value="Unassembled WGS sequence"/>
</dbReference>
<keyword evidence="2" id="KW-0472">Membrane</keyword>
<accession>U6L9B8</accession>
<sequence length="955" mass="107899">MHLSQQTHSARRGEGYYGVPPRTMQHQQRNPSFKMSLLACIALISLAIMPFAEATTMNRSHAAALSAQLAPTRASPEAAFHRKVQVQVGDEAQSPLASARATGASGAVLSPQPPASFSALWSKVTAPARHIANTVRRAGRVLLSGRREEAQMPLQRQQQQPGMRPGAPRVGLQFSRLVAEGRQPGLSPSTKGKLSELAKRYAPSDETAAAIAAAQKARAGAPAAAPAPAPAAAEGAAARGGPAPAAPKRDFTSADFQLKDISPRLKRAEAQLSKRKEEEKKEEENRKRREEERSKEKEREEERRRKEEEQRKREEEEQRKRHEEEERRKRQQHEEKQREEKQRREREEKERREKEEAKKKEEERRRKEAEEKERMEQEKRRKEEAERQKKREEDRKRKEAEERKSKEEEERRKHKEAEAKRQKEEAARKKKEEERQKEESKKKGAEASKQKEEDKKKKGAADRLSAQLKQAAQKPMARVPFAQGESQEQLLKKAEAMFAEVDEEAKRLNEFTQPPLPDLVPNDNISPEEKAAAAKPSIDPSIPKRHLERGFEVIKNIAKKYSEKENYFPGDSLKLQTAVNDDPTGGGAEFLKAVEGEIKNVSPAASEELGRLMMKNARIHIDKKAGIACTTYDTGLTARAYIRDQVVGQFGIGYKYRLRKFVDEKNECGGDIDAQVVVRPERMTMAELRQNMLERHNALRRVHSVPDLKWNPLIAANVLNYLRQQDEHGECRMEHSPHSLRNLVSSVRSSSRAVAAEDSSSDSRNRSNNNRNRRSSSSNNSGTLTYRALSPPGIKDGIGENLYTACSVGQMDRDVPGQWGSEAHCYRYGRVGNPCTGVMGPKCSIEYHASGLMTGHYTATVWNKSREMGCAYVICKRKCEHDRPIILVGCQYSPAGNVVGQEPFPKESATKVSKEYTQMLPAASEDPVQVKKCEAFMEEMQRKNPRVDISRRHSI</sequence>
<feature type="region of interest" description="Disordered" evidence="1">
    <location>
        <begin position="745"/>
        <end position="792"/>
    </location>
</feature>
<feature type="compositionally biased region" description="Low complexity" evidence="1">
    <location>
        <begin position="745"/>
        <end position="758"/>
    </location>
</feature>
<gene>
    <name evidence="4" type="ORF">EBH_0009850</name>
</gene>
<evidence type="ECO:0000313" key="4">
    <source>
        <dbReference type="EMBL" id="CDJ45808.1"/>
    </source>
</evidence>
<dbReference type="PANTHER" id="PTHR12239:SF41">
    <property type="entry name" value="MEMBRANE ASSOCIATED PROTEIN, PUTATIVE-RELATED"/>
    <property type="match status" value="1"/>
</dbReference>
<dbReference type="SUPFAM" id="SSF55797">
    <property type="entry name" value="PR-1-like"/>
    <property type="match status" value="1"/>
</dbReference>
<evidence type="ECO:0000259" key="3">
    <source>
        <dbReference type="SMART" id="SM00198"/>
    </source>
</evidence>
<feature type="compositionally biased region" description="Low complexity" evidence="1">
    <location>
        <begin position="766"/>
        <end position="781"/>
    </location>
</feature>
<dbReference type="InterPro" id="IPR014044">
    <property type="entry name" value="CAP_dom"/>
</dbReference>
<evidence type="ECO:0000313" key="5">
    <source>
        <dbReference type="Proteomes" id="UP000030750"/>
    </source>
</evidence>
<dbReference type="GO" id="GO:0005576">
    <property type="term" value="C:extracellular region"/>
    <property type="evidence" value="ECO:0007669"/>
    <property type="project" value="InterPro"/>
</dbReference>
<dbReference type="EMBL" id="HG710203">
    <property type="protein sequence ID" value="CDJ45808.1"/>
    <property type="molecule type" value="Genomic_DNA"/>
</dbReference>
<dbReference type="AlphaFoldDB" id="U6L9B8"/>
<dbReference type="PRINTS" id="PR00837">
    <property type="entry name" value="V5TPXLIKE"/>
</dbReference>
<name>U6L9B8_9EIME</name>
<reference evidence="4" key="1">
    <citation type="submission" date="2013-10" db="EMBL/GenBank/DDBJ databases">
        <title>Genomic analysis of the causative agents of coccidiosis in chickens.</title>
        <authorList>
            <person name="Reid A.J."/>
            <person name="Blake D."/>
            <person name="Billington K."/>
            <person name="Browne H."/>
            <person name="Dunn M."/>
            <person name="Hung S."/>
            <person name="Kawahara F."/>
            <person name="Miranda-Saavedra D."/>
            <person name="Mourier T."/>
            <person name="Nagra H."/>
            <person name="Otto T.D."/>
            <person name="Rawlings N."/>
            <person name="Sanchez A."/>
            <person name="Sanders M."/>
            <person name="Subramaniam C."/>
            <person name="Tay Y."/>
            <person name="Dear P."/>
            <person name="Doerig C."/>
            <person name="Gruber A."/>
            <person name="Parkinson J."/>
            <person name="Shirley M."/>
            <person name="Wan K.L."/>
            <person name="Berriman M."/>
            <person name="Tomley F."/>
            <person name="Pain A."/>
        </authorList>
    </citation>
    <scope>NUCLEOTIDE SEQUENCE [LARGE SCALE GENOMIC DNA]</scope>
    <source>
        <strain evidence="4">Houghton</strain>
    </source>
</reference>
<dbReference type="InterPro" id="IPR001283">
    <property type="entry name" value="CRISP-related"/>
</dbReference>
<dbReference type="OrthoDB" id="337038at2759"/>